<dbReference type="SUPFAM" id="SSF55008">
    <property type="entry name" value="HMA, heavy metal-associated domain"/>
    <property type="match status" value="1"/>
</dbReference>
<evidence type="ECO:0000313" key="1">
    <source>
        <dbReference type="EMBL" id="MCQ5121983.1"/>
    </source>
</evidence>
<evidence type="ECO:0008006" key="3">
    <source>
        <dbReference type="Google" id="ProtNLM"/>
    </source>
</evidence>
<gene>
    <name evidence="1" type="ORF">NE663_06895</name>
</gene>
<sequence>MKEINYQVEMIDVLHDEKTLISGLKELRGVISVNVDLPHQEIRIFYDETVCQTCQIEERLHHLQYDFTLRR</sequence>
<proteinExistence type="predicted"/>
<comment type="caution">
    <text evidence="1">The sequence shown here is derived from an EMBL/GenBank/DDBJ whole genome shotgun (WGS) entry which is preliminary data.</text>
</comment>
<evidence type="ECO:0000313" key="2">
    <source>
        <dbReference type="Proteomes" id="UP001524435"/>
    </source>
</evidence>
<dbReference type="Proteomes" id="UP001524435">
    <property type="component" value="Unassembled WGS sequence"/>
</dbReference>
<organism evidence="1 2">
    <name type="scientific">Massilicoli timonensis</name>
    <dbReference type="NCBI Taxonomy" id="2015901"/>
    <lineage>
        <taxon>Bacteria</taxon>
        <taxon>Bacillati</taxon>
        <taxon>Bacillota</taxon>
        <taxon>Erysipelotrichia</taxon>
        <taxon>Erysipelotrichales</taxon>
        <taxon>Erysipelotrichaceae</taxon>
        <taxon>Massilicoli</taxon>
    </lineage>
</organism>
<protein>
    <recommendedName>
        <fullName evidence="3">HMA domain-containing protein</fullName>
    </recommendedName>
</protein>
<dbReference type="RefSeq" id="WP_256197860.1">
    <property type="nucleotide sequence ID" value="NZ_JANGCH010000008.1"/>
</dbReference>
<dbReference type="Gene3D" id="3.30.70.100">
    <property type="match status" value="1"/>
</dbReference>
<reference evidence="1 2" key="1">
    <citation type="submission" date="2022-06" db="EMBL/GenBank/DDBJ databases">
        <title>Isolation of gut microbiota from human fecal samples.</title>
        <authorList>
            <person name="Pamer E.G."/>
            <person name="Barat B."/>
            <person name="Waligurski E."/>
            <person name="Medina S."/>
            <person name="Paddock L."/>
            <person name="Mostad J."/>
        </authorList>
    </citation>
    <scope>NUCLEOTIDE SEQUENCE [LARGE SCALE GENOMIC DNA]</scope>
    <source>
        <strain evidence="1 2">DFI.6.1</strain>
    </source>
</reference>
<name>A0ABT1SL90_9FIRM</name>
<accession>A0ABT1SL90</accession>
<keyword evidence="2" id="KW-1185">Reference proteome</keyword>
<dbReference type="EMBL" id="JANGCH010000008">
    <property type="protein sequence ID" value="MCQ5121983.1"/>
    <property type="molecule type" value="Genomic_DNA"/>
</dbReference>
<dbReference type="InterPro" id="IPR036163">
    <property type="entry name" value="HMA_dom_sf"/>
</dbReference>